<dbReference type="SUPFAM" id="SSF140500">
    <property type="entry name" value="BAS1536-like"/>
    <property type="match status" value="1"/>
</dbReference>
<comment type="caution">
    <text evidence="1">The sequence shown here is derived from an EMBL/GenBank/DDBJ whole genome shotgun (WGS) entry which is preliminary data.</text>
</comment>
<protein>
    <submittedName>
        <fullName evidence="1">Aspartyl-phosphate phosphatase Spo0E family protein</fullName>
    </submittedName>
</protein>
<dbReference type="EMBL" id="SORX01000006">
    <property type="protein sequence ID" value="TFE00645.1"/>
    <property type="molecule type" value="Genomic_DNA"/>
</dbReference>
<dbReference type="RefSeq" id="WP_134381964.1">
    <property type="nucleotide sequence ID" value="NZ_SORX01000006.1"/>
</dbReference>
<sequence>MNKSESELEVNIRCKREAMIKSGLLNGLLHTETLKLSRELDQLIYESQKRKQRVSKQSTTQKV</sequence>
<dbReference type="Proteomes" id="UP000297776">
    <property type="component" value="Unassembled WGS sequence"/>
</dbReference>
<evidence type="ECO:0000313" key="1">
    <source>
        <dbReference type="EMBL" id="TFE00645.1"/>
    </source>
</evidence>
<dbReference type="Gene3D" id="4.10.280.10">
    <property type="entry name" value="Helix-loop-helix DNA-binding domain"/>
    <property type="match status" value="1"/>
</dbReference>
<proteinExistence type="predicted"/>
<dbReference type="AlphaFoldDB" id="A0A4Y8LHW3"/>
<gene>
    <name evidence="1" type="ORF">E2626_11775</name>
</gene>
<dbReference type="InterPro" id="IPR037208">
    <property type="entry name" value="Spo0E-like_sf"/>
</dbReference>
<dbReference type="InterPro" id="IPR036638">
    <property type="entry name" value="HLH_DNA-bd_sf"/>
</dbReference>
<accession>A0A4Y8LHW3</accession>
<dbReference type="InterPro" id="IPR018540">
    <property type="entry name" value="Spo0E-like"/>
</dbReference>
<organism evidence="1 2">
    <name type="scientific">Jeotgalibacillus salarius</name>
    <dbReference type="NCBI Taxonomy" id="546023"/>
    <lineage>
        <taxon>Bacteria</taxon>
        <taxon>Bacillati</taxon>
        <taxon>Bacillota</taxon>
        <taxon>Bacilli</taxon>
        <taxon>Bacillales</taxon>
        <taxon>Caryophanaceae</taxon>
        <taxon>Jeotgalibacillus</taxon>
    </lineage>
</organism>
<dbReference type="Pfam" id="PF09388">
    <property type="entry name" value="SpoOE-like"/>
    <property type="match status" value="1"/>
</dbReference>
<dbReference type="OrthoDB" id="2973859at2"/>
<keyword evidence="2" id="KW-1185">Reference proteome</keyword>
<reference evidence="1 2" key="1">
    <citation type="submission" date="2019-03" db="EMBL/GenBank/DDBJ databases">
        <authorList>
            <person name="Yang Y."/>
        </authorList>
    </citation>
    <scope>NUCLEOTIDE SEQUENCE [LARGE SCALE GENOMIC DNA]</scope>
    <source>
        <strain evidence="1 2">ASL-1</strain>
    </source>
</reference>
<name>A0A4Y8LHW3_9BACL</name>
<evidence type="ECO:0000313" key="2">
    <source>
        <dbReference type="Proteomes" id="UP000297776"/>
    </source>
</evidence>
<dbReference type="GO" id="GO:0043937">
    <property type="term" value="P:regulation of sporulation"/>
    <property type="evidence" value="ECO:0007669"/>
    <property type="project" value="InterPro"/>
</dbReference>
<dbReference type="GO" id="GO:0046983">
    <property type="term" value="F:protein dimerization activity"/>
    <property type="evidence" value="ECO:0007669"/>
    <property type="project" value="InterPro"/>
</dbReference>